<keyword evidence="8" id="KW-0547">Nucleotide-binding</keyword>
<evidence type="ECO:0000256" key="4">
    <source>
        <dbReference type="ARBA" id="ARBA00022695"/>
    </source>
</evidence>
<dbReference type="GO" id="GO:0046872">
    <property type="term" value="F:metal ion binding"/>
    <property type="evidence" value="ECO:0007669"/>
    <property type="project" value="UniProtKB-KW"/>
</dbReference>
<sequence length="224" mass="25198">MPFDFHCRYGLFTYSQSSGVDHWSVLGHFTNLGAECIIAEEEHADGGTHLHVFADWGRRRRFRRADFADVDGFHPNISPSRGTPALGWDYATKDGNVVAGGLARPNDESGIHSKSQIWDIILDASSREQFFELARELAPGDLAKSFSSLQKYADWRYARVVAQYAGPARGDARFQTACYPGLDRWPNTPYLTIYEAESSTFQDSRIGLDASPISWSNNYTENQF</sequence>
<evidence type="ECO:0000256" key="2">
    <source>
        <dbReference type="ARBA" id="ARBA00022562"/>
    </source>
</evidence>
<evidence type="ECO:0000256" key="10">
    <source>
        <dbReference type="ARBA" id="ARBA00022801"/>
    </source>
</evidence>
<evidence type="ECO:0000256" key="8">
    <source>
        <dbReference type="ARBA" id="ARBA00022741"/>
    </source>
</evidence>
<dbReference type="GO" id="GO:0006260">
    <property type="term" value="P:DNA replication"/>
    <property type="evidence" value="ECO:0007669"/>
    <property type="project" value="UniProtKB-KW"/>
</dbReference>
<dbReference type="GO" id="GO:0016779">
    <property type="term" value="F:nucleotidyltransferase activity"/>
    <property type="evidence" value="ECO:0007669"/>
    <property type="project" value="UniProtKB-KW"/>
</dbReference>
<keyword evidence="11" id="KW-0190">Covalent protein-DNA linkage</keyword>
<evidence type="ECO:0000256" key="11">
    <source>
        <dbReference type="ARBA" id="ARBA00023124"/>
    </source>
</evidence>
<evidence type="ECO:0000256" key="3">
    <source>
        <dbReference type="ARBA" id="ARBA00022679"/>
    </source>
</evidence>
<dbReference type="PROSITE" id="PS52020">
    <property type="entry name" value="CRESS_DNA_REP"/>
    <property type="match status" value="1"/>
</dbReference>
<proteinExistence type="predicted"/>
<dbReference type="GO" id="GO:0003677">
    <property type="term" value="F:DNA binding"/>
    <property type="evidence" value="ECO:0007669"/>
    <property type="project" value="UniProtKB-KW"/>
</dbReference>
<evidence type="ECO:0000256" key="1">
    <source>
        <dbReference type="ARBA" id="ARBA00004147"/>
    </source>
</evidence>
<keyword evidence="9" id="KW-0255">Endonuclease</keyword>
<dbReference type="EMBL" id="MW182952">
    <property type="protein sequence ID" value="QVW56488.1"/>
    <property type="molecule type" value="Genomic_DNA"/>
</dbReference>
<keyword evidence="2" id="KW-1048">Host nucleus</keyword>
<name>A0A8E7G270_9VIRU</name>
<keyword evidence="6" id="KW-0540">Nuclease</keyword>
<keyword evidence="5" id="KW-0235">DNA replication</keyword>
<evidence type="ECO:0000256" key="9">
    <source>
        <dbReference type="ARBA" id="ARBA00022759"/>
    </source>
</evidence>
<keyword evidence="4" id="KW-0548">Nucleotidyltransferase</keyword>
<keyword evidence="10" id="KW-0378">Hydrolase</keyword>
<protein>
    <submittedName>
        <fullName evidence="14">Replication-associated protein</fullName>
    </submittedName>
</protein>
<evidence type="ECO:0000259" key="13">
    <source>
        <dbReference type="PROSITE" id="PS52020"/>
    </source>
</evidence>
<comment type="subcellular location">
    <subcellularLocation>
        <location evidence="1">Host nucleus</location>
    </subcellularLocation>
</comment>
<reference evidence="14" key="1">
    <citation type="submission" date="2020-10" db="EMBL/GenBank/DDBJ databases">
        <title>CRESS DNA virus dark matter in the feces of wild birds.</title>
        <authorList>
            <person name="Yang S."/>
            <person name="Zhang W."/>
        </authorList>
    </citation>
    <scope>NUCLEOTIDE SEQUENCE</scope>
    <source>
        <strain evidence="14">Fcc107gen3</strain>
    </source>
</reference>
<feature type="domain" description="CRESS-DNA virus Rep endonuclease" evidence="13">
    <location>
        <begin position="4"/>
        <end position="103"/>
    </location>
</feature>
<keyword evidence="3" id="KW-0808">Transferase</keyword>
<keyword evidence="7" id="KW-0479">Metal-binding</keyword>
<evidence type="ECO:0000256" key="5">
    <source>
        <dbReference type="ARBA" id="ARBA00022705"/>
    </source>
</evidence>
<evidence type="ECO:0000256" key="6">
    <source>
        <dbReference type="ARBA" id="ARBA00022722"/>
    </source>
</evidence>
<organism evidence="14">
    <name type="scientific">Muscicapa latirostris Genomoviridae sp</name>
    <dbReference type="NCBI Taxonomy" id="2814967"/>
    <lineage>
        <taxon>Viruses</taxon>
        <taxon>Monodnaviria</taxon>
        <taxon>Shotokuvirae</taxon>
        <taxon>Cressdnaviricota</taxon>
        <taxon>Repensiviricetes</taxon>
        <taxon>Geplafuvirales</taxon>
        <taxon>Genomoviridae</taxon>
    </lineage>
</organism>
<accession>A0A8E7G270</accession>
<dbReference type="GO" id="GO:0004519">
    <property type="term" value="F:endonuclease activity"/>
    <property type="evidence" value="ECO:0007669"/>
    <property type="project" value="UniProtKB-KW"/>
</dbReference>
<dbReference type="GO" id="GO:0000166">
    <property type="term" value="F:nucleotide binding"/>
    <property type="evidence" value="ECO:0007669"/>
    <property type="project" value="UniProtKB-KW"/>
</dbReference>
<evidence type="ECO:0000256" key="7">
    <source>
        <dbReference type="ARBA" id="ARBA00022723"/>
    </source>
</evidence>
<dbReference type="GO" id="GO:0042025">
    <property type="term" value="C:host cell nucleus"/>
    <property type="evidence" value="ECO:0007669"/>
    <property type="project" value="UniProtKB-SubCell"/>
</dbReference>
<evidence type="ECO:0000256" key="12">
    <source>
        <dbReference type="ARBA" id="ARBA00023125"/>
    </source>
</evidence>
<dbReference type="GO" id="GO:0016787">
    <property type="term" value="F:hydrolase activity"/>
    <property type="evidence" value="ECO:0007669"/>
    <property type="project" value="UniProtKB-KW"/>
</dbReference>
<evidence type="ECO:0000313" key="14">
    <source>
        <dbReference type="EMBL" id="QVW56488.1"/>
    </source>
</evidence>
<keyword evidence="12" id="KW-0238">DNA-binding</keyword>
<dbReference type="InterPro" id="IPR049912">
    <property type="entry name" value="CRESS_DNA_REP"/>
</dbReference>